<accession>A0ACC0PZB9</accession>
<proteinExistence type="predicted"/>
<gene>
    <name evidence="1" type="ORF">RHMOL_Rhmol01G0087200</name>
</gene>
<evidence type="ECO:0000313" key="2">
    <source>
        <dbReference type="Proteomes" id="UP001062846"/>
    </source>
</evidence>
<comment type="caution">
    <text evidence="1">The sequence shown here is derived from an EMBL/GenBank/DDBJ whole genome shotgun (WGS) entry which is preliminary data.</text>
</comment>
<organism evidence="1 2">
    <name type="scientific">Rhododendron molle</name>
    <name type="common">Chinese azalea</name>
    <name type="synonym">Azalea mollis</name>
    <dbReference type="NCBI Taxonomy" id="49168"/>
    <lineage>
        <taxon>Eukaryota</taxon>
        <taxon>Viridiplantae</taxon>
        <taxon>Streptophyta</taxon>
        <taxon>Embryophyta</taxon>
        <taxon>Tracheophyta</taxon>
        <taxon>Spermatophyta</taxon>
        <taxon>Magnoliopsida</taxon>
        <taxon>eudicotyledons</taxon>
        <taxon>Gunneridae</taxon>
        <taxon>Pentapetalae</taxon>
        <taxon>asterids</taxon>
        <taxon>Ericales</taxon>
        <taxon>Ericaceae</taxon>
        <taxon>Ericoideae</taxon>
        <taxon>Rhodoreae</taxon>
        <taxon>Rhododendron</taxon>
    </lineage>
</organism>
<protein>
    <submittedName>
        <fullName evidence="1">Uncharacterized protein</fullName>
    </submittedName>
</protein>
<sequence>MTRKTVLTKLNKRHGNGFVNARNLGHETNLNKITVDSHGLGYQPEDLAVNIMRQES</sequence>
<keyword evidence="2" id="KW-1185">Reference proteome</keyword>
<name>A0ACC0PZB9_RHOML</name>
<evidence type="ECO:0000313" key="1">
    <source>
        <dbReference type="EMBL" id="KAI8571055.1"/>
    </source>
</evidence>
<reference evidence="1" key="1">
    <citation type="submission" date="2022-02" db="EMBL/GenBank/DDBJ databases">
        <title>Plant Genome Project.</title>
        <authorList>
            <person name="Zhang R.-G."/>
        </authorList>
    </citation>
    <scope>NUCLEOTIDE SEQUENCE</scope>
    <source>
        <strain evidence="1">AT1</strain>
    </source>
</reference>
<dbReference type="EMBL" id="CM046388">
    <property type="protein sequence ID" value="KAI8571055.1"/>
    <property type="molecule type" value="Genomic_DNA"/>
</dbReference>
<dbReference type="Proteomes" id="UP001062846">
    <property type="component" value="Chromosome 1"/>
</dbReference>